<evidence type="ECO:0000313" key="6">
    <source>
        <dbReference type="Proteomes" id="UP001162131"/>
    </source>
</evidence>
<gene>
    <name evidence="5" type="ORF">BSTOLATCC_MIC5190</name>
</gene>
<keyword evidence="3" id="KW-0732">Signal</keyword>
<feature type="transmembrane region" description="Helical" evidence="2">
    <location>
        <begin position="82"/>
        <end position="102"/>
    </location>
</feature>
<proteinExistence type="predicted"/>
<dbReference type="Proteomes" id="UP001162131">
    <property type="component" value="Unassembled WGS sequence"/>
</dbReference>
<evidence type="ECO:0000259" key="4">
    <source>
        <dbReference type="SMART" id="SM00014"/>
    </source>
</evidence>
<dbReference type="Pfam" id="PF01569">
    <property type="entry name" value="PAP2"/>
    <property type="match status" value="1"/>
</dbReference>
<evidence type="ECO:0000313" key="5">
    <source>
        <dbReference type="EMBL" id="CAG9311931.1"/>
    </source>
</evidence>
<dbReference type="InterPro" id="IPR036938">
    <property type="entry name" value="PAP2/HPO_sf"/>
</dbReference>
<keyword evidence="2" id="KW-0472">Membrane</keyword>
<organism evidence="5 6">
    <name type="scientific">Blepharisma stoltei</name>
    <dbReference type="NCBI Taxonomy" id="1481888"/>
    <lineage>
        <taxon>Eukaryota</taxon>
        <taxon>Sar</taxon>
        <taxon>Alveolata</taxon>
        <taxon>Ciliophora</taxon>
        <taxon>Postciliodesmatophora</taxon>
        <taxon>Heterotrichea</taxon>
        <taxon>Heterotrichida</taxon>
        <taxon>Blepharismidae</taxon>
        <taxon>Blepharisma</taxon>
    </lineage>
</organism>
<dbReference type="GO" id="GO:0042392">
    <property type="term" value="F:sphingosine-1-phosphate phosphatase activity"/>
    <property type="evidence" value="ECO:0007669"/>
    <property type="project" value="TreeGrafter"/>
</dbReference>
<dbReference type="PANTHER" id="PTHR14969">
    <property type="entry name" value="SPHINGOSINE-1-PHOSPHATE PHOSPHOHYDROLASE"/>
    <property type="match status" value="1"/>
</dbReference>
<feature type="signal peptide" evidence="3">
    <location>
        <begin position="1"/>
        <end position="24"/>
    </location>
</feature>
<dbReference type="PANTHER" id="PTHR14969:SF13">
    <property type="entry name" value="AT30094P"/>
    <property type="match status" value="1"/>
</dbReference>
<keyword evidence="6" id="KW-1185">Reference proteome</keyword>
<protein>
    <recommendedName>
        <fullName evidence="4">Phosphatidic acid phosphatase type 2/haloperoxidase domain-containing protein</fullName>
    </recommendedName>
</protein>
<feature type="domain" description="Phosphatidic acid phosphatase type 2/haloperoxidase" evidence="4">
    <location>
        <begin position="79"/>
        <end position="194"/>
    </location>
</feature>
<feature type="chain" id="PRO_5043639250" description="Phosphatidic acid phosphatase type 2/haloperoxidase domain-containing protein" evidence="3">
    <location>
        <begin position="25"/>
        <end position="399"/>
    </location>
</feature>
<dbReference type="InterPro" id="IPR000326">
    <property type="entry name" value="PAP2/HPO"/>
</dbReference>
<feature type="transmembrane region" description="Helical" evidence="2">
    <location>
        <begin position="323"/>
        <end position="343"/>
    </location>
</feature>
<feature type="transmembrane region" description="Helical" evidence="2">
    <location>
        <begin position="150"/>
        <end position="169"/>
    </location>
</feature>
<accession>A0AAU9IEY0</accession>
<reference evidence="5" key="1">
    <citation type="submission" date="2021-09" db="EMBL/GenBank/DDBJ databases">
        <authorList>
            <consortium name="AG Swart"/>
            <person name="Singh M."/>
            <person name="Singh A."/>
            <person name="Seah K."/>
            <person name="Emmerich C."/>
        </authorList>
    </citation>
    <scope>NUCLEOTIDE SEQUENCE</scope>
    <source>
        <strain evidence="5">ATCC30299</strain>
    </source>
</reference>
<dbReference type="Gene3D" id="1.20.144.10">
    <property type="entry name" value="Phosphatidic acid phosphatase type 2/haloperoxidase"/>
    <property type="match status" value="1"/>
</dbReference>
<keyword evidence="2" id="KW-0812">Transmembrane</keyword>
<keyword evidence="2" id="KW-1133">Transmembrane helix</keyword>
<dbReference type="AlphaFoldDB" id="A0AAU9IEY0"/>
<evidence type="ECO:0000256" key="2">
    <source>
        <dbReference type="SAM" id="Phobius"/>
    </source>
</evidence>
<feature type="transmembrane region" description="Helical" evidence="2">
    <location>
        <begin position="208"/>
        <end position="232"/>
    </location>
</feature>
<evidence type="ECO:0000256" key="3">
    <source>
        <dbReference type="SAM" id="SignalP"/>
    </source>
</evidence>
<feature type="compositionally biased region" description="Basic and acidic residues" evidence="1">
    <location>
        <begin position="371"/>
        <end position="390"/>
    </location>
</feature>
<dbReference type="EMBL" id="CAJZBQ010000005">
    <property type="protein sequence ID" value="CAG9311931.1"/>
    <property type="molecule type" value="Genomic_DNA"/>
</dbReference>
<evidence type="ECO:0000256" key="1">
    <source>
        <dbReference type="SAM" id="MobiDB-lite"/>
    </source>
</evidence>
<dbReference type="SMART" id="SM00014">
    <property type="entry name" value="acidPPc"/>
    <property type="match status" value="1"/>
</dbReference>
<feature type="region of interest" description="Disordered" evidence="1">
    <location>
        <begin position="371"/>
        <end position="399"/>
    </location>
</feature>
<feature type="transmembrane region" description="Helical" evidence="2">
    <location>
        <begin position="175"/>
        <end position="196"/>
    </location>
</feature>
<dbReference type="CDD" id="cd01610">
    <property type="entry name" value="PAP2_like"/>
    <property type="match status" value="1"/>
</dbReference>
<sequence length="399" mass="45425">MLTNSTLLPLIWSLFAIVCVIIEAVITSDVEWTSSELAEWLQSGRSSGLDWIFIIISPAVIYLLLASGLVVYASFSLRLGSLGITCEILAIWIGDVMKLHYQHPRPFWNYSDVDGIECAKDWGAPSGHAFLSAAVIFFYLGEWIRNRKGVIWKFLLCILIVFIIDLDRVYLGVHFYFQVVLGNCLGILLALTFHNLKVQEFILKIGENWKFLLASEILYALFLMWTGFLYLFSSSNWEEKWTFNFHESCKGTLKYNTPMFAGVLESTIILMLGGFWIGRYFLKIEPYKITKQTALLGFVLLLLGAGIDQGIEQGIIKYVSETVSFIVFCILRFLAGLYIGFVIPRVVSRYYISHAKEHYIQTAKNELEDNNKYNENISKVEDPTDRKSPDGEASGDPEN</sequence>
<feature type="transmembrane region" description="Helical" evidence="2">
    <location>
        <begin position="122"/>
        <end position="141"/>
    </location>
</feature>
<name>A0AAU9IEY0_9CILI</name>
<feature type="transmembrane region" description="Helical" evidence="2">
    <location>
        <begin position="260"/>
        <end position="282"/>
    </location>
</feature>
<dbReference type="SUPFAM" id="SSF48317">
    <property type="entry name" value="Acid phosphatase/Vanadium-dependent haloperoxidase"/>
    <property type="match status" value="1"/>
</dbReference>
<feature type="transmembrane region" description="Helical" evidence="2">
    <location>
        <begin position="294"/>
        <end position="311"/>
    </location>
</feature>
<comment type="caution">
    <text evidence="5">The sequence shown here is derived from an EMBL/GenBank/DDBJ whole genome shotgun (WGS) entry which is preliminary data.</text>
</comment>
<feature type="transmembrane region" description="Helical" evidence="2">
    <location>
        <begin position="51"/>
        <end position="75"/>
    </location>
</feature>